<evidence type="ECO:0000256" key="1">
    <source>
        <dbReference type="ARBA" id="ARBA00004117"/>
    </source>
</evidence>
<keyword evidence="3" id="KW-0969">Cilium</keyword>
<organism evidence="3">
    <name type="scientific">bioreactor metagenome</name>
    <dbReference type="NCBI Taxonomy" id="1076179"/>
    <lineage>
        <taxon>unclassified sequences</taxon>
        <taxon>metagenomes</taxon>
        <taxon>ecological metagenomes</taxon>
    </lineage>
</organism>
<sequence>MNTELFSNIQPIQSAAALSGMQKADASAASETGGIFADIFQTAIDNVKTTDADMNEAQYLLATGQLDNPAEATIAATKATAAVELLVQLRNKALDAYSELTRISL</sequence>
<dbReference type="InterPro" id="IPR001624">
    <property type="entry name" value="FliE"/>
</dbReference>
<comment type="subcellular location">
    <subcellularLocation>
        <location evidence="1">Bacterial flagellum basal body</location>
    </subcellularLocation>
</comment>
<dbReference type="Pfam" id="PF02049">
    <property type="entry name" value="FliE"/>
    <property type="match status" value="1"/>
</dbReference>
<proteinExistence type="inferred from homology"/>
<dbReference type="GO" id="GO:0009425">
    <property type="term" value="C:bacterial-type flagellum basal body"/>
    <property type="evidence" value="ECO:0007669"/>
    <property type="project" value="UniProtKB-SubCell"/>
</dbReference>
<dbReference type="PANTHER" id="PTHR34653:SF1">
    <property type="entry name" value="FLAGELLAR HOOK-BASAL BODY COMPLEX PROTEIN FLIE"/>
    <property type="match status" value="1"/>
</dbReference>
<keyword evidence="3" id="KW-0282">Flagellum</keyword>
<comment type="caution">
    <text evidence="3">The sequence shown here is derived from an EMBL/GenBank/DDBJ whole genome shotgun (WGS) entry which is preliminary data.</text>
</comment>
<dbReference type="PANTHER" id="PTHR34653">
    <property type="match status" value="1"/>
</dbReference>
<evidence type="ECO:0000313" key="3">
    <source>
        <dbReference type="EMBL" id="MPM53808.1"/>
    </source>
</evidence>
<gene>
    <name evidence="3" type="primary">fliE_14</name>
    <name evidence="3" type="ORF">SDC9_100577</name>
</gene>
<dbReference type="AlphaFoldDB" id="A0A645AM38"/>
<dbReference type="GO" id="GO:0003774">
    <property type="term" value="F:cytoskeletal motor activity"/>
    <property type="evidence" value="ECO:0007669"/>
    <property type="project" value="InterPro"/>
</dbReference>
<dbReference type="GO" id="GO:0071973">
    <property type="term" value="P:bacterial-type flagellum-dependent cell motility"/>
    <property type="evidence" value="ECO:0007669"/>
    <property type="project" value="InterPro"/>
</dbReference>
<dbReference type="HAMAP" id="MF_00724">
    <property type="entry name" value="FliE"/>
    <property type="match status" value="1"/>
</dbReference>
<accession>A0A645AM38</accession>
<dbReference type="GO" id="GO:0005198">
    <property type="term" value="F:structural molecule activity"/>
    <property type="evidence" value="ECO:0007669"/>
    <property type="project" value="InterPro"/>
</dbReference>
<dbReference type="EMBL" id="VSSQ01014510">
    <property type="protein sequence ID" value="MPM53808.1"/>
    <property type="molecule type" value="Genomic_DNA"/>
</dbReference>
<keyword evidence="2" id="KW-0975">Bacterial flagellum</keyword>
<protein>
    <submittedName>
        <fullName evidence="3">Flagellar hook-basal body complex protein FliE</fullName>
    </submittedName>
</protein>
<reference evidence="3" key="1">
    <citation type="submission" date="2019-08" db="EMBL/GenBank/DDBJ databases">
        <authorList>
            <person name="Kucharzyk K."/>
            <person name="Murdoch R.W."/>
            <person name="Higgins S."/>
            <person name="Loffler F."/>
        </authorList>
    </citation>
    <scope>NUCLEOTIDE SEQUENCE</scope>
</reference>
<keyword evidence="3" id="KW-0966">Cell projection</keyword>
<evidence type="ECO:0000256" key="2">
    <source>
        <dbReference type="ARBA" id="ARBA00023143"/>
    </source>
</evidence>
<name>A0A645AM38_9ZZZZ</name>